<dbReference type="InterPro" id="IPR038765">
    <property type="entry name" value="Papain-like_cys_pep_sf"/>
</dbReference>
<dbReference type="PROSITE" id="PS00972">
    <property type="entry name" value="USP_1"/>
    <property type="match status" value="1"/>
</dbReference>
<dbReference type="AlphaFoldDB" id="K3WV16"/>
<dbReference type="Proteomes" id="UP000019132">
    <property type="component" value="Unassembled WGS sequence"/>
</dbReference>
<keyword evidence="3" id="KW-1185">Reference proteome</keyword>
<dbReference type="SUPFAM" id="SSF54001">
    <property type="entry name" value="Cysteine proteinases"/>
    <property type="match status" value="1"/>
</dbReference>
<dbReference type="EMBL" id="GL376558">
    <property type="status" value="NOT_ANNOTATED_CDS"/>
    <property type="molecule type" value="Genomic_DNA"/>
</dbReference>
<dbReference type="PROSITE" id="PS50235">
    <property type="entry name" value="USP_3"/>
    <property type="match status" value="1"/>
</dbReference>
<protein>
    <recommendedName>
        <fullName evidence="1">USP domain-containing protein</fullName>
    </recommendedName>
</protein>
<evidence type="ECO:0000259" key="1">
    <source>
        <dbReference type="PROSITE" id="PS50235"/>
    </source>
</evidence>
<accession>K3WV16</accession>
<dbReference type="GO" id="GO:0004843">
    <property type="term" value="F:cysteine-type deubiquitinase activity"/>
    <property type="evidence" value="ECO:0007669"/>
    <property type="project" value="InterPro"/>
</dbReference>
<dbReference type="VEuPathDB" id="FungiDB:PYU1_G008795"/>
<organism evidence="2 3">
    <name type="scientific">Globisporangium ultimum (strain ATCC 200006 / CBS 805.95 / DAOM BR144)</name>
    <name type="common">Pythium ultimum</name>
    <dbReference type="NCBI Taxonomy" id="431595"/>
    <lineage>
        <taxon>Eukaryota</taxon>
        <taxon>Sar</taxon>
        <taxon>Stramenopiles</taxon>
        <taxon>Oomycota</taxon>
        <taxon>Peronosporomycetes</taxon>
        <taxon>Pythiales</taxon>
        <taxon>Pythiaceae</taxon>
        <taxon>Globisporangium</taxon>
    </lineage>
</organism>
<proteinExistence type="predicted"/>
<dbReference type="EnsemblProtists" id="PYU1_T008813">
    <property type="protein sequence ID" value="PYU1_T008813"/>
    <property type="gene ID" value="PYU1_G008795"/>
</dbReference>
<dbReference type="InterPro" id="IPR001394">
    <property type="entry name" value="Peptidase_C19_UCH"/>
</dbReference>
<dbReference type="HOGENOM" id="CLU_2255561_0_0_1"/>
<evidence type="ECO:0000313" key="2">
    <source>
        <dbReference type="EnsemblProtists" id="PYU1_T008813"/>
    </source>
</evidence>
<reference evidence="3" key="1">
    <citation type="journal article" date="2010" name="Genome Biol.">
        <title>Genome sequence of the necrotrophic plant pathogen Pythium ultimum reveals original pathogenicity mechanisms and effector repertoire.</title>
        <authorList>
            <person name="Levesque C.A."/>
            <person name="Brouwer H."/>
            <person name="Cano L."/>
            <person name="Hamilton J.P."/>
            <person name="Holt C."/>
            <person name="Huitema E."/>
            <person name="Raffaele S."/>
            <person name="Robideau G.P."/>
            <person name="Thines M."/>
            <person name="Win J."/>
            <person name="Zerillo M.M."/>
            <person name="Beakes G.W."/>
            <person name="Boore J.L."/>
            <person name="Busam D."/>
            <person name="Dumas B."/>
            <person name="Ferriera S."/>
            <person name="Fuerstenberg S.I."/>
            <person name="Gachon C.M."/>
            <person name="Gaulin E."/>
            <person name="Govers F."/>
            <person name="Grenville-Briggs L."/>
            <person name="Horner N."/>
            <person name="Hostetler J."/>
            <person name="Jiang R.H."/>
            <person name="Johnson J."/>
            <person name="Krajaejun T."/>
            <person name="Lin H."/>
            <person name="Meijer H.J."/>
            <person name="Moore B."/>
            <person name="Morris P."/>
            <person name="Phuntmart V."/>
            <person name="Puiu D."/>
            <person name="Shetty J."/>
            <person name="Stajich J.E."/>
            <person name="Tripathy S."/>
            <person name="Wawra S."/>
            <person name="van West P."/>
            <person name="Whitty B.R."/>
            <person name="Coutinho P.M."/>
            <person name="Henrissat B."/>
            <person name="Martin F."/>
            <person name="Thomas P.D."/>
            <person name="Tyler B.M."/>
            <person name="De Vries R.P."/>
            <person name="Kamoun S."/>
            <person name="Yandell M."/>
            <person name="Tisserat N."/>
            <person name="Buell C.R."/>
        </authorList>
    </citation>
    <scope>NUCLEOTIDE SEQUENCE</scope>
    <source>
        <strain evidence="3">DAOM:BR144</strain>
    </source>
</reference>
<reference evidence="3" key="2">
    <citation type="submission" date="2010-04" db="EMBL/GenBank/DDBJ databases">
        <authorList>
            <person name="Buell R."/>
            <person name="Hamilton J."/>
            <person name="Hostetler J."/>
        </authorList>
    </citation>
    <scope>NUCLEOTIDE SEQUENCE [LARGE SCALE GENOMIC DNA]</scope>
    <source>
        <strain evidence="3">DAOM:BR144</strain>
    </source>
</reference>
<dbReference type="GO" id="GO:0016579">
    <property type="term" value="P:protein deubiquitination"/>
    <property type="evidence" value="ECO:0007669"/>
    <property type="project" value="InterPro"/>
</dbReference>
<dbReference type="eggNOG" id="ENOG502RWSZ">
    <property type="taxonomic scope" value="Eukaryota"/>
</dbReference>
<dbReference type="InterPro" id="IPR018200">
    <property type="entry name" value="USP_CS"/>
</dbReference>
<dbReference type="InParanoid" id="K3WV16"/>
<sequence length="104" mass="11407">MSAWLKSPLRRLRVGAPPVPKRLAFWDDDDDEEEDDGGGERLVNGTAAAAVAITTVSKPLVDATGLVNVGNTCFVNAILQCLAALPSLRAQLEHEMERRWDRNH</sequence>
<name>K3WV16_GLOUD</name>
<dbReference type="Gene3D" id="3.90.70.10">
    <property type="entry name" value="Cysteine proteinases"/>
    <property type="match status" value="1"/>
</dbReference>
<evidence type="ECO:0000313" key="3">
    <source>
        <dbReference type="Proteomes" id="UP000019132"/>
    </source>
</evidence>
<dbReference type="Pfam" id="PF00443">
    <property type="entry name" value="UCH"/>
    <property type="match status" value="1"/>
</dbReference>
<feature type="domain" description="USP" evidence="1">
    <location>
        <begin position="64"/>
        <end position="104"/>
    </location>
</feature>
<dbReference type="InterPro" id="IPR028889">
    <property type="entry name" value="USP"/>
</dbReference>
<reference evidence="2" key="3">
    <citation type="submission" date="2015-02" db="UniProtKB">
        <authorList>
            <consortium name="EnsemblProtists"/>
        </authorList>
    </citation>
    <scope>IDENTIFICATION</scope>
    <source>
        <strain evidence="2">DAOM BR144</strain>
    </source>
</reference>